<evidence type="ECO:0000313" key="2">
    <source>
        <dbReference type="Proteomes" id="UP000489600"/>
    </source>
</evidence>
<organism evidence="1 2">
    <name type="scientific">Arabis nemorensis</name>
    <dbReference type="NCBI Taxonomy" id="586526"/>
    <lineage>
        <taxon>Eukaryota</taxon>
        <taxon>Viridiplantae</taxon>
        <taxon>Streptophyta</taxon>
        <taxon>Embryophyta</taxon>
        <taxon>Tracheophyta</taxon>
        <taxon>Spermatophyta</taxon>
        <taxon>Magnoliopsida</taxon>
        <taxon>eudicotyledons</taxon>
        <taxon>Gunneridae</taxon>
        <taxon>Pentapetalae</taxon>
        <taxon>rosids</taxon>
        <taxon>malvids</taxon>
        <taxon>Brassicales</taxon>
        <taxon>Brassicaceae</taxon>
        <taxon>Arabideae</taxon>
        <taxon>Arabis</taxon>
    </lineage>
</organism>
<dbReference type="AlphaFoldDB" id="A0A565BJ80"/>
<sequence>MSKSGSLEETYVLIEFNRPCAFGLIELRFNYWFDDRISADDLLISGVLIKERTLDVKQGSLWLGDDGPSEEEKAVVPEHDFAIVTFSYFYNLGRLGLLDYPCRLLTSSPSVELGNARTVAGRERSLSRIQSTPVNLCVTSMTLLRRFLQLVIQNSSRALVAEFDDHLTNKIVIKNRTVRRELRKQQRIFSERICEV</sequence>
<dbReference type="EMBL" id="CABITT030000004">
    <property type="protein sequence ID" value="VVB01702.1"/>
    <property type="molecule type" value="Genomic_DNA"/>
</dbReference>
<evidence type="ECO:0000313" key="1">
    <source>
        <dbReference type="EMBL" id="VVB01702.1"/>
    </source>
</evidence>
<comment type="caution">
    <text evidence="1">The sequence shown here is derived from an EMBL/GenBank/DDBJ whole genome shotgun (WGS) entry which is preliminary data.</text>
</comment>
<keyword evidence="2" id="KW-1185">Reference proteome</keyword>
<dbReference type="Proteomes" id="UP000489600">
    <property type="component" value="Unassembled WGS sequence"/>
</dbReference>
<protein>
    <submittedName>
        <fullName evidence="1">Uncharacterized protein</fullName>
    </submittedName>
</protein>
<gene>
    <name evidence="1" type="ORF">ANE_LOCUS12146</name>
</gene>
<dbReference type="PANTHER" id="PTHR35497:SF1">
    <property type="entry name" value="ACYL-UDP-N-ACETYLGLUCOSAMINE O-ACYLTRANSFERASE"/>
    <property type="match status" value="1"/>
</dbReference>
<dbReference type="OrthoDB" id="1876367at2759"/>
<reference evidence="1" key="1">
    <citation type="submission" date="2019-07" db="EMBL/GenBank/DDBJ databases">
        <authorList>
            <person name="Dittberner H."/>
        </authorList>
    </citation>
    <scope>NUCLEOTIDE SEQUENCE [LARGE SCALE GENOMIC DNA]</scope>
</reference>
<dbReference type="PANTHER" id="PTHR35497">
    <property type="entry name" value="ACYL-UDP-N-ACETYLGLUCOSAMINE O-ACYLTRANSFERASE"/>
    <property type="match status" value="1"/>
</dbReference>
<accession>A0A565BJ80</accession>
<name>A0A565BJ80_9BRAS</name>
<proteinExistence type="predicted"/>